<feature type="compositionally biased region" description="Low complexity" evidence="1">
    <location>
        <begin position="648"/>
        <end position="658"/>
    </location>
</feature>
<dbReference type="PANTHER" id="PTHR16124:SF3">
    <property type="entry name" value="MIS18-BINDING PROTEIN 1"/>
    <property type="match status" value="1"/>
</dbReference>
<feature type="compositionally biased region" description="Basic residues" evidence="1">
    <location>
        <begin position="404"/>
        <end position="418"/>
    </location>
</feature>
<dbReference type="EMBL" id="CAWYQH010000119">
    <property type="protein sequence ID" value="CAK8690578.1"/>
    <property type="molecule type" value="Genomic_DNA"/>
</dbReference>
<name>A0ABP0GFM4_CLALP</name>
<feature type="compositionally biased region" description="Basic and acidic residues" evidence="1">
    <location>
        <begin position="620"/>
        <end position="631"/>
    </location>
</feature>
<dbReference type="InterPro" id="IPR015216">
    <property type="entry name" value="SANTA"/>
</dbReference>
<feature type="region of interest" description="Disordered" evidence="1">
    <location>
        <begin position="374"/>
        <end position="436"/>
    </location>
</feature>
<gene>
    <name evidence="3" type="ORF">CVLEPA_LOCUS23180</name>
</gene>
<evidence type="ECO:0000259" key="2">
    <source>
        <dbReference type="Pfam" id="PF09133"/>
    </source>
</evidence>
<feature type="region of interest" description="Disordered" evidence="1">
    <location>
        <begin position="579"/>
        <end position="695"/>
    </location>
</feature>
<organism evidence="3 4">
    <name type="scientific">Clavelina lepadiformis</name>
    <name type="common">Light-bulb sea squirt</name>
    <name type="synonym">Ascidia lepadiformis</name>
    <dbReference type="NCBI Taxonomy" id="159417"/>
    <lineage>
        <taxon>Eukaryota</taxon>
        <taxon>Metazoa</taxon>
        <taxon>Chordata</taxon>
        <taxon>Tunicata</taxon>
        <taxon>Ascidiacea</taxon>
        <taxon>Aplousobranchia</taxon>
        <taxon>Clavelinidae</taxon>
        <taxon>Clavelina</taxon>
    </lineage>
</organism>
<dbReference type="Pfam" id="PF09133">
    <property type="entry name" value="SANTA"/>
    <property type="match status" value="2"/>
</dbReference>
<protein>
    <recommendedName>
        <fullName evidence="2">SANTA domain-containing protein</fullName>
    </recommendedName>
</protein>
<comment type="caution">
    <text evidence="3">The sequence shown here is derived from an EMBL/GenBank/DDBJ whole genome shotgun (WGS) entry which is preliminary data.</text>
</comment>
<reference evidence="3 4" key="1">
    <citation type="submission" date="2024-02" db="EMBL/GenBank/DDBJ databases">
        <authorList>
            <person name="Daric V."/>
            <person name="Darras S."/>
        </authorList>
    </citation>
    <scope>NUCLEOTIDE SEQUENCE [LARGE SCALE GENOMIC DNA]</scope>
</reference>
<feature type="region of interest" description="Disordered" evidence="1">
    <location>
        <begin position="516"/>
        <end position="535"/>
    </location>
</feature>
<accession>A0ABP0GFM4</accession>
<evidence type="ECO:0000313" key="3">
    <source>
        <dbReference type="EMBL" id="CAK8690578.1"/>
    </source>
</evidence>
<feature type="domain" description="SANTA" evidence="2">
    <location>
        <begin position="166"/>
        <end position="251"/>
    </location>
</feature>
<evidence type="ECO:0000313" key="4">
    <source>
        <dbReference type="Proteomes" id="UP001642483"/>
    </source>
</evidence>
<feature type="domain" description="SANTA" evidence="2">
    <location>
        <begin position="51"/>
        <end position="131"/>
    </location>
</feature>
<feature type="region of interest" description="Disordered" evidence="1">
    <location>
        <begin position="856"/>
        <end position="875"/>
    </location>
</feature>
<dbReference type="PANTHER" id="PTHR16124">
    <property type="entry name" value="MIS18-BINDING PROTEIN 1"/>
    <property type="match status" value="1"/>
</dbReference>
<dbReference type="Proteomes" id="UP001642483">
    <property type="component" value="Unassembled WGS sequence"/>
</dbReference>
<sequence>MMEKSRGCHVGKVNQLHSKQLKQNNVDLECSSFVDTQSFTASLSTKQKSVITLKDWYIQPCHGKPSIKVCGTSILDDHVRCSGAISTRVNSHSVITKNGTKYKLVGPIQSSKYVPKWLKKQFHCGFPSSWKVHVEKYMDWLEEHESDNETDVDTFLGITSGEPQNLFNWAICVIHKCLYIEGFLKQTDGTYQLYRTSPVSEIINSNTVKTASGKEYCLIGRINQDASINSKLPLWMVKNFEFGFSSNWKEILHSYNTQRHNQQESFDCLNAVDRIVGISAVSHETKPASKSCYKIPSLTWLGSDAEDSINLNTSLLSTNVEVPDTVLRKPPLSKLAQMCVENLNSIDVAKSFLNSEFDVVEECLQTIKPSEKISARVQKHSHPPSQELSAAKSQITPQNDKTKNAKKRRSSSKKKKKHDSVVANTNLFTPSPQNGLYRSKSGRHVFPPLQHWTRQRLVTECYEDGTEVVVLYPGHRSVLDASSSSCATDVIKQSESIQKQYLQDQLEHSFHSVAEATPPGKKVQPKGTKKQTPGTCVKNILDDDPLNLDIQNLEEKGKLPIAKSCQVVVNRLKFDTKSVNSLTPKPKTPEVNGGSADLHTTEKSVPQNDITKHKRYNLRQTERSHSSKKEMTCFLPKEISNKKRKKTSSSSKESCPPSFKKRRKSKSDKNKATSKTSKAKRNCVRNKTTAPLTKENKENTSFVFNTCPQNKNVRKKLTEVNAKHGTIKQRKQIKEALKELNSNVSQDFFTAACDSNRKESSAFSNDYFQSNTDWNNDPALFTPTAKLPVGMNQYAATPAWLKTPTCAFNVNFEESVTPYYLRTNLPSEIEIKTSSNDADKVVLQMVRDAKQKSKLRKRKKKILEDKTGNKSCGRLQLPTSKASLLNADVENEISDEDDYFSE</sequence>
<evidence type="ECO:0000256" key="1">
    <source>
        <dbReference type="SAM" id="MobiDB-lite"/>
    </source>
</evidence>
<feature type="compositionally biased region" description="Polar residues" evidence="1">
    <location>
        <begin position="422"/>
        <end position="436"/>
    </location>
</feature>
<dbReference type="InterPro" id="IPR039110">
    <property type="entry name" value="KNL2-like"/>
</dbReference>
<proteinExistence type="predicted"/>
<feature type="compositionally biased region" description="Polar residues" evidence="1">
    <location>
        <begin position="383"/>
        <end position="399"/>
    </location>
</feature>
<keyword evidence="4" id="KW-1185">Reference proteome</keyword>